<comment type="caution">
    <text evidence="9">The sequence shown here is derived from an EMBL/GenBank/DDBJ whole genome shotgun (WGS) entry which is preliminary data.</text>
</comment>
<feature type="domain" description="HTH iclR-type" evidence="7">
    <location>
        <begin position="9"/>
        <end position="69"/>
    </location>
</feature>
<organism evidence="9 10">
    <name type="scientific">Nocardia aurantia</name>
    <dbReference type="NCBI Taxonomy" id="2585199"/>
    <lineage>
        <taxon>Bacteria</taxon>
        <taxon>Bacillati</taxon>
        <taxon>Actinomycetota</taxon>
        <taxon>Actinomycetes</taxon>
        <taxon>Mycobacteriales</taxon>
        <taxon>Nocardiaceae</taxon>
        <taxon>Nocardia</taxon>
    </lineage>
</organism>
<dbReference type="InterPro" id="IPR029016">
    <property type="entry name" value="GAF-like_dom_sf"/>
</dbReference>
<proteinExistence type="predicted"/>
<keyword evidence="1" id="KW-0319">Glycerol metabolism</keyword>
<sequence length="259" mass="27755">MSVNERDFVQSIDRAFAVLRAFDARRPNPTLAELAEATELSRPAVRRILLTLRELGYVTDDTGHWSLTPRILTLGEHYSAANALVQAAMPHLVRIAERTAESASLGVLDNGWVIYAARVPVRRIMSINVAVGTRIPAYATSMGRALLAWAPEAVVAEVLDAAPLDRLTARTITDPAALRAELAGVRERGYALTFGELEDGLISLAAPVRDATGAVVGVLASSTSAGRSTPARLRAEVAPILLTHADRLSTELGYRPADS</sequence>
<dbReference type="Pfam" id="PF01614">
    <property type="entry name" value="IclR_C"/>
    <property type="match status" value="1"/>
</dbReference>
<keyword evidence="2" id="KW-0805">Transcription regulation</keyword>
<evidence type="ECO:0000256" key="1">
    <source>
        <dbReference type="ARBA" id="ARBA00022798"/>
    </source>
</evidence>
<dbReference type="Pfam" id="PF09339">
    <property type="entry name" value="HTH_IclR"/>
    <property type="match status" value="1"/>
</dbReference>
<dbReference type="GO" id="GO:0045893">
    <property type="term" value="P:positive regulation of DNA-templated transcription"/>
    <property type="evidence" value="ECO:0007669"/>
    <property type="project" value="InterPro"/>
</dbReference>
<keyword evidence="3" id="KW-0238">DNA-binding</keyword>
<dbReference type="FunFam" id="1.10.10.10:FF:000056">
    <property type="entry name" value="IclR family transcriptional regulator"/>
    <property type="match status" value="1"/>
</dbReference>
<evidence type="ECO:0000256" key="5">
    <source>
        <dbReference type="ARBA" id="ARBA00058938"/>
    </source>
</evidence>
<dbReference type="AlphaFoldDB" id="A0A7K0DNG7"/>
<dbReference type="GO" id="GO:0006071">
    <property type="term" value="P:glycerol metabolic process"/>
    <property type="evidence" value="ECO:0007669"/>
    <property type="project" value="UniProtKB-KW"/>
</dbReference>
<dbReference type="Gene3D" id="1.10.10.10">
    <property type="entry name" value="Winged helix-like DNA-binding domain superfamily/Winged helix DNA-binding domain"/>
    <property type="match status" value="1"/>
</dbReference>
<evidence type="ECO:0000256" key="2">
    <source>
        <dbReference type="ARBA" id="ARBA00023015"/>
    </source>
</evidence>
<keyword evidence="4" id="KW-0804">Transcription</keyword>
<gene>
    <name evidence="9" type="primary">pcaR_1</name>
    <name evidence="9" type="ORF">NRB56_28630</name>
</gene>
<accession>A0A7K0DNG7</accession>
<comment type="function">
    <text evidence="5">May be an activator protein for the gylABX operon.</text>
</comment>
<evidence type="ECO:0000313" key="9">
    <source>
        <dbReference type="EMBL" id="MQY27280.1"/>
    </source>
</evidence>
<evidence type="ECO:0000313" key="10">
    <source>
        <dbReference type="Proteomes" id="UP000431401"/>
    </source>
</evidence>
<dbReference type="GO" id="GO:0003677">
    <property type="term" value="F:DNA binding"/>
    <property type="evidence" value="ECO:0007669"/>
    <property type="project" value="UniProtKB-KW"/>
</dbReference>
<dbReference type="RefSeq" id="WP_319942993.1">
    <property type="nucleotide sequence ID" value="NZ_WEGI01000006.1"/>
</dbReference>
<dbReference type="SUPFAM" id="SSF46785">
    <property type="entry name" value="Winged helix' DNA-binding domain"/>
    <property type="match status" value="1"/>
</dbReference>
<protein>
    <recommendedName>
        <fullName evidence="6">Glycerol operon regulatory protein</fullName>
    </recommendedName>
</protein>
<dbReference type="SMART" id="SM00346">
    <property type="entry name" value="HTH_ICLR"/>
    <property type="match status" value="1"/>
</dbReference>
<dbReference type="InterPro" id="IPR050707">
    <property type="entry name" value="HTH_MetabolicPath_Reg"/>
</dbReference>
<dbReference type="NCBIfam" id="TIGR02431">
    <property type="entry name" value="pcaR_pcaU"/>
    <property type="match status" value="1"/>
</dbReference>
<dbReference type="PANTHER" id="PTHR30136:SF34">
    <property type="entry name" value="TRANSCRIPTIONAL REGULATOR"/>
    <property type="match status" value="1"/>
</dbReference>
<dbReference type="SUPFAM" id="SSF55781">
    <property type="entry name" value="GAF domain-like"/>
    <property type="match status" value="1"/>
</dbReference>
<dbReference type="GO" id="GO:0003700">
    <property type="term" value="F:DNA-binding transcription factor activity"/>
    <property type="evidence" value="ECO:0007669"/>
    <property type="project" value="TreeGrafter"/>
</dbReference>
<dbReference type="PROSITE" id="PS51077">
    <property type="entry name" value="HTH_ICLR"/>
    <property type="match status" value="1"/>
</dbReference>
<evidence type="ECO:0000256" key="4">
    <source>
        <dbReference type="ARBA" id="ARBA00023163"/>
    </source>
</evidence>
<dbReference type="InterPro" id="IPR012794">
    <property type="entry name" value="PcaR_PcaU"/>
</dbReference>
<dbReference type="GO" id="GO:0045892">
    <property type="term" value="P:negative regulation of DNA-templated transcription"/>
    <property type="evidence" value="ECO:0007669"/>
    <property type="project" value="TreeGrafter"/>
</dbReference>
<dbReference type="PROSITE" id="PS51078">
    <property type="entry name" value="ICLR_ED"/>
    <property type="match status" value="1"/>
</dbReference>
<dbReference type="Proteomes" id="UP000431401">
    <property type="component" value="Unassembled WGS sequence"/>
</dbReference>
<dbReference type="InterPro" id="IPR005471">
    <property type="entry name" value="Tscrpt_reg_IclR_N"/>
</dbReference>
<dbReference type="GO" id="GO:0046278">
    <property type="term" value="P:3,4-dihydroxybenzoate metabolic process"/>
    <property type="evidence" value="ECO:0007669"/>
    <property type="project" value="InterPro"/>
</dbReference>
<dbReference type="Gene3D" id="3.30.450.40">
    <property type="match status" value="1"/>
</dbReference>
<evidence type="ECO:0000256" key="3">
    <source>
        <dbReference type="ARBA" id="ARBA00023125"/>
    </source>
</evidence>
<feature type="domain" description="IclR-ED" evidence="8">
    <location>
        <begin position="70"/>
        <end position="254"/>
    </location>
</feature>
<evidence type="ECO:0000259" key="8">
    <source>
        <dbReference type="PROSITE" id="PS51078"/>
    </source>
</evidence>
<dbReference type="EMBL" id="WEGI01000006">
    <property type="protein sequence ID" value="MQY27280.1"/>
    <property type="molecule type" value="Genomic_DNA"/>
</dbReference>
<evidence type="ECO:0000256" key="6">
    <source>
        <dbReference type="ARBA" id="ARBA00070406"/>
    </source>
</evidence>
<keyword evidence="10" id="KW-1185">Reference proteome</keyword>
<evidence type="ECO:0000259" key="7">
    <source>
        <dbReference type="PROSITE" id="PS51077"/>
    </source>
</evidence>
<dbReference type="PANTHER" id="PTHR30136">
    <property type="entry name" value="HELIX-TURN-HELIX TRANSCRIPTIONAL REGULATOR, ICLR FAMILY"/>
    <property type="match status" value="1"/>
</dbReference>
<dbReference type="InterPro" id="IPR014757">
    <property type="entry name" value="Tscrpt_reg_IclR_C"/>
</dbReference>
<dbReference type="InterPro" id="IPR036388">
    <property type="entry name" value="WH-like_DNA-bd_sf"/>
</dbReference>
<reference evidence="9 10" key="1">
    <citation type="submission" date="2019-10" db="EMBL/GenBank/DDBJ databases">
        <title>Nocardia macrotermitis sp. nov. and Nocardia aurantia sp. nov., isolated from the gut of fungus growing-termite Macrotermes natalensis.</title>
        <authorList>
            <person name="Benndorf R."/>
            <person name="Schwitalla J."/>
            <person name="Martin K."/>
            <person name="De Beer W."/>
            <person name="Kaster A.-K."/>
            <person name="Vollmers J."/>
            <person name="Poulsen M."/>
            <person name="Beemelmanns C."/>
        </authorList>
    </citation>
    <scope>NUCLEOTIDE SEQUENCE [LARGE SCALE GENOMIC DNA]</scope>
    <source>
        <strain evidence="9 10">RB56</strain>
    </source>
</reference>
<dbReference type="InterPro" id="IPR036390">
    <property type="entry name" value="WH_DNA-bd_sf"/>
</dbReference>
<name>A0A7K0DNG7_9NOCA</name>